<keyword evidence="3 9" id="KW-0645">Protease</keyword>
<dbReference type="EC" id="3.4.23.36" evidence="9"/>
<dbReference type="EMBL" id="JACHTE010000009">
    <property type="protein sequence ID" value="MBB1089318.1"/>
    <property type="molecule type" value="Genomic_DNA"/>
</dbReference>
<accession>A0A7W3U5H9</accession>
<evidence type="ECO:0000256" key="3">
    <source>
        <dbReference type="ARBA" id="ARBA00022670"/>
    </source>
</evidence>
<dbReference type="Proteomes" id="UP000552587">
    <property type="component" value="Unassembled WGS sequence"/>
</dbReference>
<evidence type="ECO:0000256" key="2">
    <source>
        <dbReference type="ARBA" id="ARBA00022475"/>
    </source>
</evidence>
<evidence type="ECO:0000313" key="12">
    <source>
        <dbReference type="EMBL" id="MBB1089318.1"/>
    </source>
</evidence>
<comment type="catalytic activity">
    <reaction evidence="9 10">
        <text>Release of signal peptides from bacterial membrane prolipoproteins. Hydrolyzes -Xaa-Yaa-Zaa-|-(S,diacylglyceryl)Cys-, in which Xaa is hydrophobic (preferably Leu), and Yaa (Ala or Ser) and Zaa (Gly or Ala) have small, neutral side chains.</text>
        <dbReference type="EC" id="3.4.23.36"/>
    </reaction>
</comment>
<dbReference type="RefSeq" id="WP_182670102.1">
    <property type="nucleotide sequence ID" value="NZ_JACHTE010000009.1"/>
</dbReference>
<evidence type="ECO:0000256" key="11">
    <source>
        <dbReference type="RuleBase" id="RU004181"/>
    </source>
</evidence>
<dbReference type="AlphaFoldDB" id="A0A7W3U5H9"/>
<evidence type="ECO:0000256" key="6">
    <source>
        <dbReference type="ARBA" id="ARBA00022801"/>
    </source>
</evidence>
<dbReference type="UniPathway" id="UPA00665"/>
<evidence type="ECO:0000256" key="5">
    <source>
        <dbReference type="ARBA" id="ARBA00022750"/>
    </source>
</evidence>
<dbReference type="PRINTS" id="PR00781">
    <property type="entry name" value="LIPOSIGPTASE"/>
</dbReference>
<keyword evidence="5 9" id="KW-0064">Aspartyl protease</keyword>
<keyword evidence="7 9" id="KW-1133">Transmembrane helix</keyword>
<evidence type="ECO:0000256" key="9">
    <source>
        <dbReference type="HAMAP-Rule" id="MF_00161"/>
    </source>
</evidence>
<dbReference type="PANTHER" id="PTHR33695">
    <property type="entry name" value="LIPOPROTEIN SIGNAL PEPTIDASE"/>
    <property type="match status" value="1"/>
</dbReference>
<keyword evidence="2 9" id="KW-1003">Cell membrane</keyword>
<evidence type="ECO:0000313" key="13">
    <source>
        <dbReference type="Proteomes" id="UP000552587"/>
    </source>
</evidence>
<evidence type="ECO:0000256" key="8">
    <source>
        <dbReference type="ARBA" id="ARBA00023136"/>
    </source>
</evidence>
<feature type="active site" evidence="9">
    <location>
        <position position="145"/>
    </location>
</feature>
<proteinExistence type="inferred from homology"/>
<comment type="pathway">
    <text evidence="9">Protein modification; lipoprotein biosynthesis (signal peptide cleavage).</text>
</comment>
<keyword evidence="8 9" id="KW-0472">Membrane</keyword>
<dbReference type="NCBIfam" id="TIGR00077">
    <property type="entry name" value="lspA"/>
    <property type="match status" value="1"/>
</dbReference>
<dbReference type="HAMAP" id="MF_00161">
    <property type="entry name" value="LspA"/>
    <property type="match status" value="1"/>
</dbReference>
<dbReference type="Pfam" id="PF01252">
    <property type="entry name" value="Peptidase_A8"/>
    <property type="match status" value="1"/>
</dbReference>
<evidence type="ECO:0000256" key="1">
    <source>
        <dbReference type="ARBA" id="ARBA00006139"/>
    </source>
</evidence>
<comment type="function">
    <text evidence="9 10">This protein specifically catalyzes the removal of signal peptides from prolipoproteins.</text>
</comment>
<evidence type="ECO:0000256" key="4">
    <source>
        <dbReference type="ARBA" id="ARBA00022692"/>
    </source>
</evidence>
<dbReference type="InterPro" id="IPR001872">
    <property type="entry name" value="Peptidase_A8"/>
</dbReference>
<feature type="active site" evidence="9">
    <location>
        <position position="126"/>
    </location>
</feature>
<keyword evidence="4 9" id="KW-0812">Transmembrane</keyword>
<dbReference type="GO" id="GO:0004190">
    <property type="term" value="F:aspartic-type endopeptidase activity"/>
    <property type="evidence" value="ECO:0007669"/>
    <property type="project" value="UniProtKB-UniRule"/>
</dbReference>
<dbReference type="PANTHER" id="PTHR33695:SF1">
    <property type="entry name" value="LIPOPROTEIN SIGNAL PEPTIDASE"/>
    <property type="match status" value="1"/>
</dbReference>
<feature type="transmembrane region" description="Helical" evidence="9">
    <location>
        <begin position="98"/>
        <end position="116"/>
    </location>
</feature>
<dbReference type="PROSITE" id="PS00855">
    <property type="entry name" value="SPASE_II"/>
    <property type="match status" value="1"/>
</dbReference>
<evidence type="ECO:0000256" key="7">
    <source>
        <dbReference type="ARBA" id="ARBA00022989"/>
    </source>
</evidence>
<comment type="caution">
    <text evidence="9">Lacks conserved residue(s) required for the propagation of feature annotation.</text>
</comment>
<keyword evidence="6 9" id="KW-0378">Hydrolase</keyword>
<comment type="subcellular location">
    <subcellularLocation>
        <location evidence="9">Cell membrane</location>
        <topology evidence="9">Multi-pass membrane protein</topology>
    </subcellularLocation>
</comment>
<feature type="transmembrane region" description="Helical" evidence="9">
    <location>
        <begin position="136"/>
        <end position="161"/>
    </location>
</feature>
<sequence length="170" mass="19152">MAPSSRPRPDALAWLLVSVLVIVLDQWTKAWVLSSLPEYTAVPVIDGFWNWYRTYNTGAAFSFLSDAGGWQKYFFTALAFGICGLLGYWLSRTPRRDWRTALPYVLVIGGAIGNVIDRLMHGHVVDFIQWHWRDLYYWPAFNIADSAIVVGAVGIALHGLFSGRRDAKAT</sequence>
<evidence type="ECO:0000256" key="10">
    <source>
        <dbReference type="RuleBase" id="RU000594"/>
    </source>
</evidence>
<comment type="similarity">
    <text evidence="1 9 11">Belongs to the peptidase A8 family.</text>
</comment>
<comment type="caution">
    <text evidence="12">The sequence shown here is derived from an EMBL/GenBank/DDBJ whole genome shotgun (WGS) entry which is preliminary data.</text>
</comment>
<organism evidence="12 13">
    <name type="scientific">Marilutibacter penaei</name>
    <dbReference type="NCBI Taxonomy" id="2759900"/>
    <lineage>
        <taxon>Bacteria</taxon>
        <taxon>Pseudomonadati</taxon>
        <taxon>Pseudomonadota</taxon>
        <taxon>Gammaproteobacteria</taxon>
        <taxon>Lysobacterales</taxon>
        <taxon>Lysobacteraceae</taxon>
        <taxon>Marilutibacter</taxon>
    </lineage>
</organism>
<protein>
    <recommendedName>
        <fullName evidence="9">Lipoprotein signal peptidase</fullName>
        <ecNumber evidence="9">3.4.23.36</ecNumber>
    </recommendedName>
    <alternativeName>
        <fullName evidence="9">Prolipoprotein signal peptidase</fullName>
    </alternativeName>
    <alternativeName>
        <fullName evidence="9">Signal peptidase II</fullName>
        <shortName evidence="9">SPase II</shortName>
    </alternativeName>
</protein>
<dbReference type="GO" id="GO:0005886">
    <property type="term" value="C:plasma membrane"/>
    <property type="evidence" value="ECO:0007669"/>
    <property type="project" value="UniProtKB-SubCell"/>
</dbReference>
<gene>
    <name evidence="9 12" type="primary">lspA</name>
    <name evidence="12" type="ORF">H4F99_12600</name>
</gene>
<name>A0A7W3U5H9_9GAMM</name>
<keyword evidence="13" id="KW-1185">Reference proteome</keyword>
<dbReference type="GO" id="GO:0006508">
    <property type="term" value="P:proteolysis"/>
    <property type="evidence" value="ECO:0007669"/>
    <property type="project" value="UniProtKB-KW"/>
</dbReference>
<reference evidence="12 13" key="1">
    <citation type="submission" date="2020-07" db="EMBL/GenBank/DDBJ databases">
        <authorList>
            <person name="Xu S."/>
            <person name="Li A."/>
        </authorList>
    </citation>
    <scope>NUCLEOTIDE SEQUENCE [LARGE SCALE GENOMIC DNA]</scope>
    <source>
        <strain evidence="12 13">SG-8</strain>
    </source>
</reference>
<feature type="transmembrane region" description="Helical" evidence="9">
    <location>
        <begin position="73"/>
        <end position="91"/>
    </location>
</feature>